<dbReference type="PATRIC" id="fig|53707.9.peg.6448"/>
<name>A0A0P9TD96_PSEAV</name>
<dbReference type="AlphaFoldDB" id="A0A0P9TD96"/>
<dbReference type="Proteomes" id="UP000050265">
    <property type="component" value="Unassembled WGS sequence"/>
</dbReference>
<feature type="transmembrane region" description="Helical" evidence="1">
    <location>
        <begin position="49"/>
        <end position="67"/>
    </location>
</feature>
<accession>A0A0P9TD96</accession>
<proteinExistence type="predicted"/>
<organism evidence="2 3">
    <name type="scientific">Pseudomonas amygdali pv. lachrymans</name>
    <name type="common">Pseudomonas syringae pv. lachrymans</name>
    <dbReference type="NCBI Taxonomy" id="53707"/>
    <lineage>
        <taxon>Bacteria</taxon>
        <taxon>Pseudomonadati</taxon>
        <taxon>Pseudomonadota</taxon>
        <taxon>Gammaproteobacteria</taxon>
        <taxon>Pseudomonadales</taxon>
        <taxon>Pseudomonadaceae</taxon>
        <taxon>Pseudomonas</taxon>
        <taxon>Pseudomonas amygdali</taxon>
    </lineage>
</organism>
<keyword evidence="1" id="KW-1133">Transmembrane helix</keyword>
<keyword evidence="1" id="KW-0812">Transmembrane</keyword>
<reference evidence="2 3" key="1">
    <citation type="submission" date="2015-09" db="EMBL/GenBank/DDBJ databases">
        <title>Genome announcement of multiple Pseudomonas syringae strains.</title>
        <authorList>
            <person name="Thakur S."/>
            <person name="Wang P.W."/>
            <person name="Gong Y."/>
            <person name="Weir B.S."/>
            <person name="Guttman D.S."/>
        </authorList>
    </citation>
    <scope>NUCLEOTIDE SEQUENCE [LARGE SCALE GENOMIC DNA]</scope>
    <source>
        <strain evidence="2 3">ICMP3507</strain>
    </source>
</reference>
<protein>
    <submittedName>
        <fullName evidence="2">Uncharacterized protein</fullName>
    </submittedName>
</protein>
<evidence type="ECO:0000256" key="1">
    <source>
        <dbReference type="SAM" id="Phobius"/>
    </source>
</evidence>
<keyword evidence="1" id="KW-0472">Membrane</keyword>
<evidence type="ECO:0000313" key="2">
    <source>
        <dbReference type="EMBL" id="KPX70219.1"/>
    </source>
</evidence>
<evidence type="ECO:0000313" key="3">
    <source>
        <dbReference type="Proteomes" id="UP000050265"/>
    </source>
</evidence>
<sequence>MTGIILLLGFIAVLPGYIVSLEERLLSEKKFYPLSVVVNIRRSLRCRKFLSFFGLALLFIGWLSYPVGPSDELSIRDRMKLLGMALVLWSFFVYGFAREKELERGGVIDDHYSCMRGVPAKDWLSIVLKATKSFALLCLLGVIPAAISYIMERV</sequence>
<gene>
    <name evidence="2" type="ORF">ALO35_102979</name>
</gene>
<feature type="transmembrane region" description="Helical" evidence="1">
    <location>
        <begin position="133"/>
        <end position="151"/>
    </location>
</feature>
<comment type="caution">
    <text evidence="2">The sequence shown here is derived from an EMBL/GenBank/DDBJ whole genome shotgun (WGS) entry which is preliminary data.</text>
</comment>
<feature type="transmembrane region" description="Helical" evidence="1">
    <location>
        <begin position="79"/>
        <end position="97"/>
    </location>
</feature>
<dbReference type="EMBL" id="LJQP01000197">
    <property type="protein sequence ID" value="KPX70219.1"/>
    <property type="molecule type" value="Genomic_DNA"/>
</dbReference>